<feature type="region of interest" description="Disordered" evidence="1">
    <location>
        <begin position="1"/>
        <end position="44"/>
    </location>
</feature>
<sequence length="404" mass="45733">MSLDSRKPYRLGRRPGQQGPRPLPSNQGRVEKLATGQQGRTSEERKNIEKLKPVNNILTVGTWNVQTLWATGKLELLRHEMTRFRYDIIGISEVRWTGKDETANGDFICSGEDNAHVRGVRLLLGMNARKALIGYNPVNSRIITARFNAAPFKIIILHAYAPTSACSDEDIEAFYNILEDTLDKIHKKDVFIITGDWNAKVGSQNTDDKSVMEKYGYGDGNERGECLLEFATAHRNYLLNVETITKVNFQAYNDAADLLSHFKIKNGLDTKKITNIKVVNNCMKGSLIKIISIQDYSDLNEEDESSNSKNELDEMLGSESDIDSEDQQYEASNIFSDGICDDLDGIKFSDMRVFDKVRPELEKSYFELKINRKKKCINKQIACSILTENKPVLSNDRLACVIQK</sequence>
<evidence type="ECO:0000259" key="2">
    <source>
        <dbReference type="Pfam" id="PF03372"/>
    </source>
</evidence>
<feature type="domain" description="Endonuclease/exonuclease/phosphatase" evidence="2">
    <location>
        <begin position="61"/>
        <end position="203"/>
    </location>
</feature>
<evidence type="ECO:0000256" key="1">
    <source>
        <dbReference type="SAM" id="MobiDB-lite"/>
    </source>
</evidence>
<accession>A0A816LK94</accession>
<reference evidence="3" key="1">
    <citation type="submission" date="2021-02" db="EMBL/GenBank/DDBJ databases">
        <authorList>
            <person name="Nowell W R."/>
        </authorList>
    </citation>
    <scope>NUCLEOTIDE SEQUENCE</scope>
</reference>
<dbReference type="InterPro" id="IPR027124">
    <property type="entry name" value="Swc5/CFDP1/2"/>
</dbReference>
<dbReference type="AlphaFoldDB" id="A0A816LK94"/>
<dbReference type="Gene3D" id="3.60.10.10">
    <property type="entry name" value="Endonuclease/exonuclease/phosphatase"/>
    <property type="match status" value="1"/>
</dbReference>
<proteinExistence type="predicted"/>
<protein>
    <recommendedName>
        <fullName evidence="2">Endonuclease/exonuclease/phosphatase domain-containing protein</fullName>
    </recommendedName>
</protein>
<dbReference type="GO" id="GO:0003824">
    <property type="term" value="F:catalytic activity"/>
    <property type="evidence" value="ECO:0007669"/>
    <property type="project" value="InterPro"/>
</dbReference>
<name>A0A816LK94_9BILA</name>
<dbReference type="Proteomes" id="UP000663824">
    <property type="component" value="Unassembled WGS sequence"/>
</dbReference>
<dbReference type="Pfam" id="PF03372">
    <property type="entry name" value="Exo_endo_phos"/>
    <property type="match status" value="1"/>
</dbReference>
<organism evidence="3 4">
    <name type="scientific">Rotaria magnacalcarata</name>
    <dbReference type="NCBI Taxonomy" id="392030"/>
    <lineage>
        <taxon>Eukaryota</taxon>
        <taxon>Metazoa</taxon>
        <taxon>Spiralia</taxon>
        <taxon>Gnathifera</taxon>
        <taxon>Rotifera</taxon>
        <taxon>Eurotatoria</taxon>
        <taxon>Bdelloidea</taxon>
        <taxon>Philodinida</taxon>
        <taxon>Philodinidae</taxon>
        <taxon>Rotaria</taxon>
    </lineage>
</organism>
<dbReference type="PANTHER" id="PTHR23227:SF85">
    <property type="entry name" value="CRANIOFACIAL DEVELOPMENT PROTEIN 2"/>
    <property type="match status" value="1"/>
</dbReference>
<dbReference type="EMBL" id="CAJNRE010001180">
    <property type="protein sequence ID" value="CAF1935901.1"/>
    <property type="molecule type" value="Genomic_DNA"/>
</dbReference>
<dbReference type="InterPro" id="IPR005135">
    <property type="entry name" value="Endo/exonuclease/phosphatase"/>
</dbReference>
<dbReference type="PANTHER" id="PTHR23227">
    <property type="entry name" value="BUCENTAUR RELATED"/>
    <property type="match status" value="1"/>
</dbReference>
<evidence type="ECO:0000313" key="4">
    <source>
        <dbReference type="Proteomes" id="UP000663824"/>
    </source>
</evidence>
<comment type="caution">
    <text evidence="3">The sequence shown here is derived from an EMBL/GenBank/DDBJ whole genome shotgun (WGS) entry which is preliminary data.</text>
</comment>
<evidence type="ECO:0000313" key="3">
    <source>
        <dbReference type="EMBL" id="CAF1935901.1"/>
    </source>
</evidence>
<dbReference type="CDD" id="cd09076">
    <property type="entry name" value="L1-EN"/>
    <property type="match status" value="1"/>
</dbReference>
<gene>
    <name evidence="3" type="ORF">MBJ925_LOCUS5037</name>
</gene>
<dbReference type="SUPFAM" id="SSF56219">
    <property type="entry name" value="DNase I-like"/>
    <property type="match status" value="1"/>
</dbReference>
<dbReference type="InterPro" id="IPR036691">
    <property type="entry name" value="Endo/exonu/phosph_ase_sf"/>
</dbReference>